<sequence>MKAIHTQQGVCVTENIMNLIFLSRTSWRDLTVWLKFYIDSKHAEGEDQPFIHSKANELLIKNANIFDSIFGSQSVEEFSTYSLHFLNYAGLLIDAQIAGDLSSVEAYLGKLYENSERTASFLASMNPYWDEDVWREHLHQFNQKLVSQSEAILQGEFGENAEVFGKKLNLSTIIGDYYAQGLLEYLMYSSRITV</sequence>
<accession>A0A858BWN5</accession>
<dbReference type="AlphaFoldDB" id="A0A858BWN5"/>
<protein>
    <submittedName>
        <fullName evidence="1">Uncharacterized protein</fullName>
    </submittedName>
</protein>
<proteinExistence type="predicted"/>
<dbReference type="KEGG" id="abut:Ami103574_09330"/>
<organism evidence="1 2">
    <name type="scientific">Aminipila butyrica</name>
    <dbReference type="NCBI Taxonomy" id="433296"/>
    <lineage>
        <taxon>Bacteria</taxon>
        <taxon>Bacillati</taxon>
        <taxon>Bacillota</taxon>
        <taxon>Clostridia</taxon>
        <taxon>Peptostreptococcales</taxon>
        <taxon>Anaerovoracaceae</taxon>
        <taxon>Aminipila</taxon>
    </lineage>
</organism>
<dbReference type="RefSeq" id="WP_163066761.1">
    <property type="nucleotide sequence ID" value="NZ_CP048649.1"/>
</dbReference>
<evidence type="ECO:0000313" key="2">
    <source>
        <dbReference type="Proteomes" id="UP000466848"/>
    </source>
</evidence>
<dbReference type="Proteomes" id="UP000466848">
    <property type="component" value="Chromosome"/>
</dbReference>
<dbReference type="EMBL" id="CP048649">
    <property type="protein sequence ID" value="QIB69518.1"/>
    <property type="molecule type" value="Genomic_DNA"/>
</dbReference>
<gene>
    <name evidence="1" type="ORF">Ami103574_09330</name>
</gene>
<name>A0A858BWN5_9FIRM</name>
<keyword evidence="2" id="KW-1185">Reference proteome</keyword>
<evidence type="ECO:0000313" key="1">
    <source>
        <dbReference type="EMBL" id="QIB69518.1"/>
    </source>
</evidence>
<reference evidence="1 2" key="1">
    <citation type="submission" date="2020-02" db="EMBL/GenBank/DDBJ databases">
        <authorList>
            <person name="Kim Y.B."/>
            <person name="Roh S.W."/>
        </authorList>
    </citation>
    <scope>NUCLEOTIDE SEQUENCE [LARGE SCALE GENOMIC DNA]</scope>
    <source>
        <strain evidence="1 2">DSM 103574</strain>
    </source>
</reference>